<dbReference type="InterPro" id="IPR003663">
    <property type="entry name" value="Sugar/inositol_transpt"/>
</dbReference>
<dbReference type="Proteomes" id="UP000009170">
    <property type="component" value="Unassembled WGS sequence"/>
</dbReference>
<dbReference type="PROSITE" id="PS00216">
    <property type="entry name" value="SUGAR_TRANSPORT_1"/>
    <property type="match status" value="1"/>
</dbReference>
<accession>A0A090M780</accession>
<keyword evidence="12" id="KW-1185">Reference proteome</keyword>
<feature type="transmembrane region" description="Helical" evidence="9">
    <location>
        <begin position="324"/>
        <end position="347"/>
    </location>
</feature>
<dbReference type="NCBIfam" id="TIGR00879">
    <property type="entry name" value="SP"/>
    <property type="match status" value="1"/>
</dbReference>
<dbReference type="InterPro" id="IPR005829">
    <property type="entry name" value="Sugar_transporter_CS"/>
</dbReference>
<comment type="subcellular location">
    <subcellularLocation>
        <location evidence="1">Membrane</location>
        <topology evidence="1">Multi-pass membrane protein</topology>
    </subcellularLocation>
</comment>
<feature type="domain" description="Major facilitator superfamily (MFS) profile" evidence="10">
    <location>
        <begin position="83"/>
        <end position="517"/>
    </location>
</feature>
<proteinExistence type="inferred from homology"/>
<protein>
    <submittedName>
        <fullName evidence="11">Major facilitator superfamily domain, general substrate transporter</fullName>
    </submittedName>
</protein>
<gene>
    <name evidence="11" type="ORF">OT_ostta06g04580</name>
</gene>
<sequence>MPLAHVSSRVAARASPRSPSERVRSRARRSVNGRVRATSRDIVGVESMLMSSVCARRAPRAVDARAFTAELFHDVTSEDAERARYVATLSVCLAMLSVGCACGAIAGALVYIESGTVLGTLSTTMKGTVVAALPLGALFGCAVTPGVNEPFGRRFALAVCDVGFIISAILMASATAVQQVVVGRFLAGLAVGIATSMCTMYISEMAPAKTRGKHSGLAPLSVTIGLLCSFVLSLVAVNVPDGWRWMFAIAAAPALTQLGIILGTDALPESPRWLAENCRVGEAKAVFNRLGQPEVDVHIIALNATSNTSNKIMSLLKDAKTRHALGVASLMNFFQQACGINVVIYYAPKILSDLGFDRSHAIALTACVSVIQIFAGTWLSRSVDAVGRRPMALGGTATMCFALALLTLSVTPSVYSHFMSAAAAPWLAVGAILLFRIAFSVSLGPLPYIVTSEVFPQKVRNVGVSVATSVQWIMNALVTFSFLRIRELWNAQGVWMLYFAVSVLSLAVVHKVLPETTGASLDG</sequence>
<dbReference type="GO" id="GO:0022857">
    <property type="term" value="F:transmembrane transporter activity"/>
    <property type="evidence" value="ECO:0007669"/>
    <property type="project" value="InterPro"/>
</dbReference>
<evidence type="ECO:0000256" key="2">
    <source>
        <dbReference type="ARBA" id="ARBA00010992"/>
    </source>
</evidence>
<evidence type="ECO:0000259" key="10">
    <source>
        <dbReference type="PROSITE" id="PS50850"/>
    </source>
</evidence>
<dbReference type="InterPro" id="IPR036259">
    <property type="entry name" value="MFS_trans_sf"/>
</dbReference>
<keyword evidence="3 7" id="KW-0813">Transport</keyword>
<feature type="region of interest" description="Disordered" evidence="8">
    <location>
        <begin position="1"/>
        <end position="31"/>
    </location>
</feature>
<dbReference type="PROSITE" id="PS00217">
    <property type="entry name" value="SUGAR_TRANSPORT_2"/>
    <property type="match status" value="1"/>
</dbReference>
<feature type="transmembrane region" description="Helical" evidence="9">
    <location>
        <begin position="215"/>
        <end position="237"/>
    </location>
</feature>
<feature type="transmembrane region" description="Helical" evidence="9">
    <location>
        <begin position="243"/>
        <end position="262"/>
    </location>
</feature>
<dbReference type="OrthoDB" id="1396207at2759"/>
<feature type="transmembrane region" description="Helical" evidence="9">
    <location>
        <begin position="124"/>
        <end position="143"/>
    </location>
</feature>
<evidence type="ECO:0000313" key="12">
    <source>
        <dbReference type="Proteomes" id="UP000009170"/>
    </source>
</evidence>
<evidence type="ECO:0000256" key="5">
    <source>
        <dbReference type="ARBA" id="ARBA00022989"/>
    </source>
</evidence>
<feature type="transmembrane region" description="Helical" evidence="9">
    <location>
        <begin position="182"/>
        <end position="203"/>
    </location>
</feature>
<organism evidence="11 12">
    <name type="scientific">Ostreococcus tauri</name>
    <name type="common">Marine green alga</name>
    <dbReference type="NCBI Taxonomy" id="70448"/>
    <lineage>
        <taxon>Eukaryota</taxon>
        <taxon>Viridiplantae</taxon>
        <taxon>Chlorophyta</taxon>
        <taxon>Mamiellophyceae</taxon>
        <taxon>Mamiellales</taxon>
        <taxon>Bathycoccaceae</taxon>
        <taxon>Ostreococcus</taxon>
    </lineage>
</organism>
<dbReference type="PANTHER" id="PTHR48020">
    <property type="entry name" value="PROTON MYO-INOSITOL COTRANSPORTER"/>
    <property type="match status" value="1"/>
</dbReference>
<dbReference type="SUPFAM" id="SSF103473">
    <property type="entry name" value="MFS general substrate transporter"/>
    <property type="match status" value="1"/>
</dbReference>
<feature type="transmembrane region" description="Helical" evidence="9">
    <location>
        <begin position="495"/>
        <end position="513"/>
    </location>
</feature>
<dbReference type="InterPro" id="IPR020846">
    <property type="entry name" value="MFS_dom"/>
</dbReference>
<feature type="transmembrane region" description="Helical" evidence="9">
    <location>
        <begin position="85"/>
        <end position="112"/>
    </location>
</feature>
<feature type="transmembrane region" description="Helical" evidence="9">
    <location>
        <begin position="391"/>
        <end position="411"/>
    </location>
</feature>
<evidence type="ECO:0000256" key="1">
    <source>
        <dbReference type="ARBA" id="ARBA00004141"/>
    </source>
</evidence>
<evidence type="ECO:0000256" key="3">
    <source>
        <dbReference type="ARBA" id="ARBA00022448"/>
    </source>
</evidence>
<dbReference type="InterPro" id="IPR005828">
    <property type="entry name" value="MFS_sugar_transport-like"/>
</dbReference>
<evidence type="ECO:0000256" key="4">
    <source>
        <dbReference type="ARBA" id="ARBA00022692"/>
    </source>
</evidence>
<dbReference type="PRINTS" id="PR00171">
    <property type="entry name" value="SUGRTRNSPORT"/>
</dbReference>
<reference evidence="11 12" key="2">
    <citation type="journal article" date="2014" name="BMC Genomics">
        <title>An improved genome of the model marine alga Ostreococcus tauri unfolds by assessing Illumina de novo assemblies.</title>
        <authorList>
            <person name="Blanc-Mathieu R."/>
            <person name="Verhelst B."/>
            <person name="Derelle E."/>
            <person name="Rombauts S."/>
            <person name="Bouget F.Y."/>
            <person name="Carre I."/>
            <person name="Chateau A."/>
            <person name="Eyre-Walker A."/>
            <person name="Grimsley N."/>
            <person name="Moreau H."/>
            <person name="Piegu B."/>
            <person name="Rivals E."/>
            <person name="Schackwitz W."/>
            <person name="Van de Peer Y."/>
            <person name="Piganeau G."/>
        </authorList>
    </citation>
    <scope>NUCLEOTIDE SEQUENCE [LARGE SCALE GENOMIC DNA]</scope>
    <source>
        <strain evidence="12">OTTH 0595 / CCAP 157/2 / RCC745</strain>
    </source>
</reference>
<keyword evidence="6 9" id="KW-0472">Membrane</keyword>
<comment type="similarity">
    <text evidence="2 7">Belongs to the major facilitator superfamily. Sugar transporter (TC 2.A.1.1) family.</text>
</comment>
<dbReference type="PANTHER" id="PTHR48020:SF12">
    <property type="entry name" value="PROTON MYO-INOSITOL COTRANSPORTER"/>
    <property type="match status" value="1"/>
</dbReference>
<dbReference type="GO" id="GO:0016020">
    <property type="term" value="C:membrane"/>
    <property type="evidence" value="ECO:0007669"/>
    <property type="project" value="UniProtKB-SubCell"/>
</dbReference>
<evidence type="ECO:0000256" key="9">
    <source>
        <dbReference type="SAM" id="Phobius"/>
    </source>
</evidence>
<dbReference type="AlphaFoldDB" id="A0A090M780"/>
<feature type="transmembrane region" description="Helical" evidence="9">
    <location>
        <begin position="423"/>
        <end position="450"/>
    </location>
</feature>
<evidence type="ECO:0000256" key="6">
    <source>
        <dbReference type="ARBA" id="ARBA00023136"/>
    </source>
</evidence>
<dbReference type="InParanoid" id="A0A090M780"/>
<dbReference type="Pfam" id="PF00083">
    <property type="entry name" value="Sugar_tr"/>
    <property type="match status" value="1"/>
</dbReference>
<reference evidence="12" key="1">
    <citation type="journal article" date="2006" name="Proc. Natl. Acad. Sci. U.S.A.">
        <title>Genome analysis of the smallest free-living eukaryote Ostreococcus tauri unveils many unique features.</title>
        <authorList>
            <person name="Derelle E."/>
            <person name="Ferraz C."/>
            <person name="Rombauts S."/>
            <person name="Rouze P."/>
            <person name="Worden A.Z."/>
            <person name="Robbens S."/>
            <person name="Partensky F."/>
            <person name="Degroeve S."/>
            <person name="Echeynie S."/>
            <person name="Cooke R."/>
            <person name="Saeys Y."/>
            <person name="Wuyts J."/>
            <person name="Jabbari K."/>
            <person name="Bowler C."/>
            <person name="Panaud O."/>
            <person name="Piegu B."/>
            <person name="Ball S.G."/>
            <person name="Ral J.-P."/>
            <person name="Bouget F.-Y."/>
            <person name="Piganeau G."/>
            <person name="De Baets B."/>
            <person name="Picard A."/>
            <person name="Delseny M."/>
            <person name="Demaille J."/>
            <person name="Van de Peer Y."/>
            <person name="Moreau H."/>
        </authorList>
    </citation>
    <scope>NUCLEOTIDE SEQUENCE [LARGE SCALE GENOMIC DNA]</scope>
    <source>
        <strain evidence="12">OTTH 0595 / CCAP 157/2 / RCC745</strain>
    </source>
</reference>
<dbReference type="GeneID" id="9835330"/>
<dbReference type="InterPro" id="IPR050814">
    <property type="entry name" value="Myo-inositol_Transporter"/>
</dbReference>
<dbReference type="Gene3D" id="1.20.1250.20">
    <property type="entry name" value="MFS general substrate transporter like domains"/>
    <property type="match status" value="1"/>
</dbReference>
<comment type="caution">
    <text evidence="11">The sequence shown here is derived from an EMBL/GenBank/DDBJ whole genome shotgun (WGS) entry which is preliminary data.</text>
</comment>
<evidence type="ECO:0000256" key="8">
    <source>
        <dbReference type="SAM" id="MobiDB-lite"/>
    </source>
</evidence>
<feature type="transmembrane region" description="Helical" evidence="9">
    <location>
        <begin position="462"/>
        <end position="483"/>
    </location>
</feature>
<dbReference type="FunCoup" id="A0A090M780">
    <property type="interactions" value="967"/>
</dbReference>
<dbReference type="KEGG" id="ota:OT_ostta06g04580"/>
<feature type="transmembrane region" description="Helical" evidence="9">
    <location>
        <begin position="359"/>
        <end position="379"/>
    </location>
</feature>
<evidence type="ECO:0000256" key="7">
    <source>
        <dbReference type="RuleBase" id="RU003346"/>
    </source>
</evidence>
<dbReference type="PROSITE" id="PS50850">
    <property type="entry name" value="MFS"/>
    <property type="match status" value="1"/>
</dbReference>
<keyword evidence="4 9" id="KW-0812">Transmembrane</keyword>
<dbReference type="EMBL" id="CAID01000006">
    <property type="protein sequence ID" value="CEF98542.1"/>
    <property type="molecule type" value="Genomic_DNA"/>
</dbReference>
<name>A0A090M780_OSTTA</name>
<feature type="compositionally biased region" description="Low complexity" evidence="8">
    <location>
        <begin position="1"/>
        <end position="18"/>
    </location>
</feature>
<dbReference type="RefSeq" id="XP_022839322.1">
    <property type="nucleotide sequence ID" value="XM_022984129.1"/>
</dbReference>
<keyword evidence="5 9" id="KW-1133">Transmembrane helix</keyword>
<dbReference type="CDD" id="cd17315">
    <property type="entry name" value="MFS_GLUT_like"/>
    <property type="match status" value="1"/>
</dbReference>
<evidence type="ECO:0000313" key="11">
    <source>
        <dbReference type="EMBL" id="CEF98542.1"/>
    </source>
</evidence>
<feature type="transmembrane region" description="Helical" evidence="9">
    <location>
        <begin position="155"/>
        <end position="176"/>
    </location>
</feature>